<evidence type="ECO:0000256" key="7">
    <source>
        <dbReference type="ARBA" id="ARBA00022840"/>
    </source>
</evidence>
<gene>
    <name evidence="12" type="ORF">VIN30_04975</name>
</gene>
<dbReference type="Proteomes" id="UP001349994">
    <property type="component" value="Unassembled WGS sequence"/>
</dbReference>
<accession>A0ABU6IH70</accession>
<evidence type="ECO:0000313" key="13">
    <source>
        <dbReference type="Proteomes" id="UP001349994"/>
    </source>
</evidence>
<dbReference type="InterPro" id="IPR050351">
    <property type="entry name" value="BphY/WalK/GraS-like"/>
</dbReference>
<evidence type="ECO:0000313" key="12">
    <source>
        <dbReference type="EMBL" id="MEC4175797.1"/>
    </source>
</evidence>
<evidence type="ECO:0000256" key="3">
    <source>
        <dbReference type="ARBA" id="ARBA00012438"/>
    </source>
</evidence>
<dbReference type="Gene3D" id="1.10.287.130">
    <property type="match status" value="1"/>
</dbReference>
<keyword evidence="10" id="KW-0175">Coiled coil</keyword>
<keyword evidence="4" id="KW-0808">Transferase</keyword>
<comment type="caution">
    <text evidence="12">The sequence shown here is derived from an EMBL/GenBank/DDBJ whole genome shotgun (WGS) entry which is preliminary data.</text>
</comment>
<dbReference type="InterPro" id="IPR003594">
    <property type="entry name" value="HATPase_dom"/>
</dbReference>
<proteinExistence type="predicted"/>
<dbReference type="SUPFAM" id="SSF47384">
    <property type="entry name" value="Homodimeric domain of signal transducing histidine kinase"/>
    <property type="match status" value="1"/>
</dbReference>
<dbReference type="InterPro" id="IPR005467">
    <property type="entry name" value="His_kinase_dom"/>
</dbReference>
<dbReference type="PANTHER" id="PTHR42878">
    <property type="entry name" value="TWO-COMPONENT HISTIDINE KINASE"/>
    <property type="match status" value="1"/>
</dbReference>
<evidence type="ECO:0000256" key="5">
    <source>
        <dbReference type="ARBA" id="ARBA00022741"/>
    </source>
</evidence>
<reference evidence="12 13" key="1">
    <citation type="submission" date="2024-01" db="EMBL/GenBank/DDBJ databases">
        <title>novel species in genus Adlercreutzia.</title>
        <authorList>
            <person name="Liu X."/>
        </authorList>
    </citation>
    <scope>NUCLEOTIDE SEQUENCE [LARGE SCALE GENOMIC DNA]</scope>
    <source>
        <strain evidence="12 13">R7</strain>
    </source>
</reference>
<dbReference type="RefSeq" id="WP_338209796.1">
    <property type="nucleotide sequence ID" value="NZ_JAYMFF010000008.1"/>
</dbReference>
<dbReference type="EC" id="2.7.13.3" evidence="3"/>
<protein>
    <recommendedName>
        <fullName evidence="9">Sensor-like histidine kinase SenX3</fullName>
        <ecNumber evidence="3">2.7.13.3</ecNumber>
    </recommendedName>
</protein>
<dbReference type="GO" id="GO:0016301">
    <property type="term" value="F:kinase activity"/>
    <property type="evidence" value="ECO:0007669"/>
    <property type="project" value="UniProtKB-KW"/>
</dbReference>
<evidence type="ECO:0000256" key="6">
    <source>
        <dbReference type="ARBA" id="ARBA00022777"/>
    </source>
</evidence>
<comment type="subcellular location">
    <subcellularLocation>
        <location evidence="2">Cell membrane</location>
    </subcellularLocation>
</comment>
<evidence type="ECO:0000256" key="1">
    <source>
        <dbReference type="ARBA" id="ARBA00000085"/>
    </source>
</evidence>
<dbReference type="InterPro" id="IPR036890">
    <property type="entry name" value="HATPase_C_sf"/>
</dbReference>
<organism evidence="12 13">
    <name type="scientific">Adlercreutzia wanghongyangiae</name>
    <dbReference type="NCBI Taxonomy" id="3111451"/>
    <lineage>
        <taxon>Bacteria</taxon>
        <taxon>Bacillati</taxon>
        <taxon>Actinomycetota</taxon>
        <taxon>Coriobacteriia</taxon>
        <taxon>Eggerthellales</taxon>
        <taxon>Eggerthellaceae</taxon>
        <taxon>Adlercreutzia</taxon>
    </lineage>
</organism>
<name>A0ABU6IH70_9ACTN</name>
<dbReference type="Pfam" id="PF00512">
    <property type="entry name" value="HisKA"/>
    <property type="match status" value="1"/>
</dbReference>
<dbReference type="SMART" id="SM00387">
    <property type="entry name" value="HATPase_c"/>
    <property type="match status" value="1"/>
</dbReference>
<evidence type="ECO:0000256" key="10">
    <source>
        <dbReference type="SAM" id="Coils"/>
    </source>
</evidence>
<dbReference type="SUPFAM" id="SSF55874">
    <property type="entry name" value="ATPase domain of HSP90 chaperone/DNA topoisomerase II/histidine kinase"/>
    <property type="match status" value="1"/>
</dbReference>
<sequence>MIWLGALCLLLAVALVGYVAATERQMRAMADALAVRGRDLRRLRLRFPTPAARALAREANGLIDEADAARREAAEERRLLGENLASFSHDVRTPLAGAQGFLQLYGVAAGDEERDECVAAAAERLGAMRGLVDALFEFAKVDDGGRELAQEPVDVGELVAGVLAELYPAFVARSWEPAVSLAEGVVAEVDPGALGRIVENLLANCLRHGCAAPVIELRLCDAATVGDDAESMLPGGTAPAGYRFVLAVSNRAEGLDGVDEGRLFERFYRGDASRRAGGSGLGLAIAFGLARASGLALEASVADATFAVTLSGSCR</sequence>
<dbReference type="EMBL" id="JAYMFF010000008">
    <property type="protein sequence ID" value="MEC4175797.1"/>
    <property type="molecule type" value="Genomic_DNA"/>
</dbReference>
<keyword evidence="8" id="KW-0902">Two-component regulatory system</keyword>
<dbReference type="InterPro" id="IPR003661">
    <property type="entry name" value="HisK_dim/P_dom"/>
</dbReference>
<dbReference type="CDD" id="cd00075">
    <property type="entry name" value="HATPase"/>
    <property type="match status" value="1"/>
</dbReference>
<evidence type="ECO:0000256" key="2">
    <source>
        <dbReference type="ARBA" id="ARBA00004236"/>
    </source>
</evidence>
<dbReference type="CDD" id="cd00082">
    <property type="entry name" value="HisKA"/>
    <property type="match status" value="1"/>
</dbReference>
<feature type="coiled-coil region" evidence="10">
    <location>
        <begin position="52"/>
        <end position="79"/>
    </location>
</feature>
<dbReference type="PANTHER" id="PTHR42878:SF7">
    <property type="entry name" value="SENSOR HISTIDINE KINASE GLRK"/>
    <property type="match status" value="1"/>
</dbReference>
<dbReference type="Gene3D" id="3.30.565.10">
    <property type="entry name" value="Histidine kinase-like ATPase, C-terminal domain"/>
    <property type="match status" value="1"/>
</dbReference>
<evidence type="ECO:0000256" key="9">
    <source>
        <dbReference type="ARBA" id="ARBA00039401"/>
    </source>
</evidence>
<evidence type="ECO:0000256" key="4">
    <source>
        <dbReference type="ARBA" id="ARBA00022679"/>
    </source>
</evidence>
<dbReference type="Pfam" id="PF02518">
    <property type="entry name" value="HATPase_c"/>
    <property type="match status" value="1"/>
</dbReference>
<keyword evidence="7" id="KW-0067">ATP-binding</keyword>
<feature type="domain" description="Histidine kinase" evidence="11">
    <location>
        <begin position="86"/>
        <end position="315"/>
    </location>
</feature>
<dbReference type="InterPro" id="IPR036097">
    <property type="entry name" value="HisK_dim/P_sf"/>
</dbReference>
<dbReference type="SMART" id="SM00388">
    <property type="entry name" value="HisKA"/>
    <property type="match status" value="1"/>
</dbReference>
<dbReference type="PROSITE" id="PS50109">
    <property type="entry name" value="HIS_KIN"/>
    <property type="match status" value="1"/>
</dbReference>
<evidence type="ECO:0000256" key="8">
    <source>
        <dbReference type="ARBA" id="ARBA00023012"/>
    </source>
</evidence>
<keyword evidence="6 12" id="KW-0418">Kinase</keyword>
<evidence type="ECO:0000259" key="11">
    <source>
        <dbReference type="PROSITE" id="PS50109"/>
    </source>
</evidence>
<comment type="catalytic activity">
    <reaction evidence="1">
        <text>ATP + protein L-histidine = ADP + protein N-phospho-L-histidine.</text>
        <dbReference type="EC" id="2.7.13.3"/>
    </reaction>
</comment>
<keyword evidence="13" id="KW-1185">Reference proteome</keyword>
<keyword evidence="5" id="KW-0547">Nucleotide-binding</keyword>